<dbReference type="InterPro" id="IPR008638">
    <property type="entry name" value="FhaB/CdiA-like_TPS"/>
</dbReference>
<sequence>MKPLSSFLFLNIFLKIISTTATVAQVTVDDTTSTTVTPTDTGVQIDNGDSAEGNLFHSFEQFSIPTGSEAFFNNAENIVNIFSRVTGGNISNIDGLIRANGTANLFLINPAGIVLGEGARLQLGGSFYGSTADSIVFGNGEFSATDLDNPPLITINAPIGLGFRDNPGEITVRGDGLGARSNNDLIDTENALRVNSSSTLGLVGGNLNLEGATLKTDGGRIELGSVAGNGQVSLTPREQGFGLEYESVENWGDVQLSESATVDASGLVSGDIRVEGNSITLTEGSQIEASTLSNLPSLETPGMIEINATDTINIDGENSQGFSSGAFSQVNPEAEGDARGVTITTGNLNLTNGAVVDASTEGRGNAGSVEITASDTVTIDGADSQGFPSGAFSRVNSEAEGDAGGVTITTGNLNLTNGAVVDASTEGRGNAGSVEITASDTVTIDGADSQGFPSGVGSIEDETALGDAGGITITTGNLTLTNGGIVDASAFGRGNAGLLTVRANSVSLDNNATIDASTSSGIGGSINLQIAEDLTLSNNSLIAVGAFDEANGGNLDINARFIIAFLGNGANNDIIAGADQGQVGNINITAQGLFGIQQRPPNPATNDIDASSDFGLDGTIAIETADNSPLREIAELSSNVFSTEIIAASNICSVSEMDKVSNFIVKGKGGVMPEPTEALYGDALIIDEELATSNFSQTDNHVESSSESPLDNDSTDNSNFNAHDIRADVQPVAYKDNGEPVYLARGLIKQEDGTVILTALPTASAQSRTLENPYDCSQ</sequence>
<dbReference type="Pfam" id="PF05860">
    <property type="entry name" value="TPS"/>
    <property type="match status" value="1"/>
</dbReference>
<keyword evidence="5" id="KW-1185">Reference proteome</keyword>
<dbReference type="Proteomes" id="UP000320055">
    <property type="component" value="Unassembled WGS sequence"/>
</dbReference>
<dbReference type="OrthoDB" id="475384at2"/>
<name>A0A563VNU6_9CYAN</name>
<reference evidence="4 5" key="1">
    <citation type="submission" date="2019-01" db="EMBL/GenBank/DDBJ databases">
        <authorList>
            <person name="Brito A."/>
        </authorList>
    </citation>
    <scope>NUCLEOTIDE SEQUENCE [LARGE SCALE GENOMIC DNA]</scope>
    <source>
        <strain evidence="4">1</strain>
    </source>
</reference>
<feature type="chain" id="PRO_5022247179" evidence="2">
    <location>
        <begin position="24"/>
        <end position="778"/>
    </location>
</feature>
<dbReference type="Gene3D" id="2.160.20.10">
    <property type="entry name" value="Single-stranded right-handed beta-helix, Pectin lyase-like"/>
    <property type="match status" value="2"/>
</dbReference>
<dbReference type="InterPro" id="IPR012334">
    <property type="entry name" value="Pectin_lyas_fold"/>
</dbReference>
<dbReference type="NCBIfam" id="TIGR01901">
    <property type="entry name" value="adhes_NPXG"/>
    <property type="match status" value="1"/>
</dbReference>
<organism evidence="4 5">
    <name type="scientific">Hyella patelloides LEGE 07179</name>
    <dbReference type="NCBI Taxonomy" id="945734"/>
    <lineage>
        <taxon>Bacteria</taxon>
        <taxon>Bacillati</taxon>
        <taxon>Cyanobacteriota</taxon>
        <taxon>Cyanophyceae</taxon>
        <taxon>Pleurocapsales</taxon>
        <taxon>Hyellaceae</taxon>
        <taxon>Hyella</taxon>
    </lineage>
</organism>
<keyword evidence="2" id="KW-0732">Signal</keyword>
<evidence type="ECO:0000313" key="5">
    <source>
        <dbReference type="Proteomes" id="UP000320055"/>
    </source>
</evidence>
<dbReference type="InterPro" id="IPR011050">
    <property type="entry name" value="Pectin_lyase_fold/virulence"/>
</dbReference>
<feature type="signal peptide" evidence="2">
    <location>
        <begin position="1"/>
        <end position="23"/>
    </location>
</feature>
<dbReference type="EMBL" id="CAACVJ010000093">
    <property type="protein sequence ID" value="VEP13089.1"/>
    <property type="molecule type" value="Genomic_DNA"/>
</dbReference>
<accession>A0A563VNU6</accession>
<proteinExistence type="predicted"/>
<dbReference type="SMART" id="SM00912">
    <property type="entry name" value="Haemagg_act"/>
    <property type="match status" value="1"/>
</dbReference>
<evidence type="ECO:0000256" key="1">
    <source>
        <dbReference type="SAM" id="MobiDB-lite"/>
    </source>
</evidence>
<dbReference type="SUPFAM" id="SSF51126">
    <property type="entry name" value="Pectin lyase-like"/>
    <property type="match status" value="2"/>
</dbReference>
<evidence type="ECO:0000313" key="4">
    <source>
        <dbReference type="EMBL" id="VEP13089.1"/>
    </source>
</evidence>
<feature type="region of interest" description="Disordered" evidence="1">
    <location>
        <begin position="696"/>
        <end position="721"/>
    </location>
</feature>
<dbReference type="AlphaFoldDB" id="A0A563VNU6"/>
<evidence type="ECO:0000259" key="3">
    <source>
        <dbReference type="SMART" id="SM00912"/>
    </source>
</evidence>
<protein>
    <submittedName>
        <fullName evidence="4">Filamentous hemagglutinin family N-terminal domain</fullName>
    </submittedName>
</protein>
<evidence type="ECO:0000256" key="2">
    <source>
        <dbReference type="SAM" id="SignalP"/>
    </source>
</evidence>
<feature type="domain" description="Filamentous haemagglutinin FhaB/tRNA nuclease CdiA-like TPS" evidence="3">
    <location>
        <begin position="27"/>
        <end position="138"/>
    </location>
</feature>
<gene>
    <name evidence="4" type="ORF">H1P_1820001</name>
</gene>